<dbReference type="GO" id="GO:0000155">
    <property type="term" value="F:phosphorelay sensor kinase activity"/>
    <property type="evidence" value="ECO:0007669"/>
    <property type="project" value="InterPro"/>
</dbReference>
<evidence type="ECO:0000256" key="8">
    <source>
        <dbReference type="ARBA" id="ARBA00022989"/>
    </source>
</evidence>
<dbReference type="InterPro" id="IPR005467">
    <property type="entry name" value="His_kinase_dom"/>
</dbReference>
<dbReference type="EC" id="2.7.13.3" evidence="3"/>
<dbReference type="InterPro" id="IPR003594">
    <property type="entry name" value="HATPase_dom"/>
</dbReference>
<evidence type="ECO:0000313" key="13">
    <source>
        <dbReference type="EMBL" id="OUQ36284.1"/>
    </source>
</evidence>
<dbReference type="OrthoDB" id="9780487at2"/>
<feature type="transmembrane region" description="Helical" evidence="11">
    <location>
        <begin position="53"/>
        <end position="74"/>
    </location>
</feature>
<evidence type="ECO:0000256" key="10">
    <source>
        <dbReference type="ARBA" id="ARBA00023136"/>
    </source>
</evidence>
<dbReference type="CDD" id="cd00082">
    <property type="entry name" value="HisKA"/>
    <property type="match status" value="1"/>
</dbReference>
<dbReference type="GO" id="GO:0004721">
    <property type="term" value="F:phosphoprotein phosphatase activity"/>
    <property type="evidence" value="ECO:0007669"/>
    <property type="project" value="TreeGrafter"/>
</dbReference>
<keyword evidence="9" id="KW-0902">Two-component regulatory system</keyword>
<evidence type="ECO:0000259" key="12">
    <source>
        <dbReference type="PROSITE" id="PS50109"/>
    </source>
</evidence>
<evidence type="ECO:0000256" key="1">
    <source>
        <dbReference type="ARBA" id="ARBA00000085"/>
    </source>
</evidence>
<dbReference type="GO" id="GO:0005886">
    <property type="term" value="C:plasma membrane"/>
    <property type="evidence" value="ECO:0007669"/>
    <property type="project" value="UniProtKB-SubCell"/>
</dbReference>
<evidence type="ECO:0000256" key="2">
    <source>
        <dbReference type="ARBA" id="ARBA00004651"/>
    </source>
</evidence>
<keyword evidence="10 11" id="KW-0472">Membrane</keyword>
<dbReference type="InterPro" id="IPR050351">
    <property type="entry name" value="BphY/WalK/GraS-like"/>
</dbReference>
<evidence type="ECO:0000256" key="7">
    <source>
        <dbReference type="ARBA" id="ARBA00022777"/>
    </source>
</evidence>
<dbReference type="InterPro" id="IPR003661">
    <property type="entry name" value="HisK_dim/P_dom"/>
</dbReference>
<accession>A0A1Y4T2A7</accession>
<evidence type="ECO:0000256" key="11">
    <source>
        <dbReference type="SAM" id="Phobius"/>
    </source>
</evidence>
<evidence type="ECO:0000256" key="6">
    <source>
        <dbReference type="ARBA" id="ARBA00022692"/>
    </source>
</evidence>
<dbReference type="PROSITE" id="PS50109">
    <property type="entry name" value="HIS_KIN"/>
    <property type="match status" value="1"/>
</dbReference>
<comment type="caution">
    <text evidence="13">The sequence shown here is derived from an EMBL/GenBank/DDBJ whole genome shotgun (WGS) entry which is preliminary data.</text>
</comment>
<dbReference type="InterPro" id="IPR036890">
    <property type="entry name" value="HATPase_C_sf"/>
</dbReference>
<keyword evidence="8 11" id="KW-1133">Transmembrane helix</keyword>
<protein>
    <recommendedName>
        <fullName evidence="3">histidine kinase</fullName>
        <ecNumber evidence="3">2.7.13.3</ecNumber>
    </recommendedName>
</protein>
<feature type="transmembrane region" description="Helical" evidence="11">
    <location>
        <begin position="24"/>
        <end position="47"/>
    </location>
</feature>
<comment type="catalytic activity">
    <reaction evidence="1">
        <text>ATP + protein L-histidine = ADP + protein N-phospho-L-histidine.</text>
        <dbReference type="EC" id="2.7.13.3"/>
    </reaction>
</comment>
<keyword evidence="6 11" id="KW-0812">Transmembrane</keyword>
<dbReference type="PANTHER" id="PTHR45453:SF2">
    <property type="entry name" value="HISTIDINE KINASE"/>
    <property type="match status" value="1"/>
</dbReference>
<sequence>MPTRYDLYKKRKGLLYSMKYIQKYYVYLLIIIFIILSYNLYFIYLIPHANIQYLIYLDVVIIILITMFLLIDFFKEIHLQDKKKEYLNSKEIIASQFDRYENIDIAYHDIAILQEQLNTQYQANYDLQDYIAKWCHEMKIPLSASLLMNQKNSHFQQKEDMQEQLEKMNQYLNQVLIITRIQSQLYDINMKPVSLRDCVYQSLKNNRFFFIKKHFEINVQVEDVQVYSDQTWLVYILDQIMSNAIKYAKESPCLKVWIQQQEKDIDLWIEDNGEGIQTQDLPRIFDKGYTGMNHHNGQYKSTGMGLYMVKKMISQLGHQIEVESEYQRYTKVKISFQDQRDYFYR</sequence>
<keyword evidence="4" id="KW-1003">Cell membrane</keyword>
<dbReference type="PANTHER" id="PTHR45453">
    <property type="entry name" value="PHOSPHATE REGULON SENSOR PROTEIN PHOR"/>
    <property type="match status" value="1"/>
</dbReference>
<proteinExistence type="predicted"/>
<evidence type="ECO:0000256" key="3">
    <source>
        <dbReference type="ARBA" id="ARBA00012438"/>
    </source>
</evidence>
<dbReference type="Gene3D" id="3.30.565.10">
    <property type="entry name" value="Histidine kinase-like ATPase, C-terminal domain"/>
    <property type="match status" value="1"/>
</dbReference>
<dbReference type="Pfam" id="PF02518">
    <property type="entry name" value="HATPase_c"/>
    <property type="match status" value="1"/>
</dbReference>
<dbReference type="SUPFAM" id="SSF55874">
    <property type="entry name" value="ATPase domain of HSP90 chaperone/DNA topoisomerase II/histidine kinase"/>
    <property type="match status" value="1"/>
</dbReference>
<keyword evidence="14" id="KW-1185">Reference proteome</keyword>
<reference evidence="13 14" key="1">
    <citation type="journal article" date="2018" name="BMC Genomics">
        <title>Whole genome sequencing and function prediction of 133 gut anaerobes isolated from chicken caecum in pure cultures.</title>
        <authorList>
            <person name="Medvecky M."/>
            <person name="Cejkova D."/>
            <person name="Polansky O."/>
            <person name="Karasova D."/>
            <person name="Kubasova T."/>
            <person name="Cizek A."/>
            <person name="Rychlik I."/>
        </authorList>
    </citation>
    <scope>NUCLEOTIDE SEQUENCE [LARGE SCALE GENOMIC DNA]</scope>
    <source>
        <strain evidence="13 14">An13</strain>
    </source>
</reference>
<keyword evidence="5" id="KW-0808">Transferase</keyword>
<evidence type="ECO:0000256" key="5">
    <source>
        <dbReference type="ARBA" id="ARBA00022679"/>
    </source>
</evidence>
<gene>
    <name evidence="13" type="ORF">B5E75_01815</name>
</gene>
<dbReference type="Proteomes" id="UP000195305">
    <property type="component" value="Unassembled WGS sequence"/>
</dbReference>
<evidence type="ECO:0000256" key="4">
    <source>
        <dbReference type="ARBA" id="ARBA00022475"/>
    </source>
</evidence>
<feature type="domain" description="Histidine kinase" evidence="12">
    <location>
        <begin position="133"/>
        <end position="340"/>
    </location>
</feature>
<dbReference type="EMBL" id="NFLJ01000003">
    <property type="protein sequence ID" value="OUQ36284.1"/>
    <property type="molecule type" value="Genomic_DNA"/>
</dbReference>
<organism evidence="13 14">
    <name type="scientific">Massilimicrobiota timonensis</name>
    <dbReference type="NCBI Taxonomy" id="1776392"/>
    <lineage>
        <taxon>Bacteria</taxon>
        <taxon>Bacillati</taxon>
        <taxon>Bacillota</taxon>
        <taxon>Erysipelotrichia</taxon>
        <taxon>Erysipelotrichales</taxon>
        <taxon>Erysipelotrichaceae</taxon>
        <taxon>Massilimicrobiota</taxon>
    </lineage>
</organism>
<comment type="subcellular location">
    <subcellularLocation>
        <location evidence="2">Cell membrane</location>
        <topology evidence="2">Multi-pass membrane protein</topology>
    </subcellularLocation>
</comment>
<evidence type="ECO:0000313" key="14">
    <source>
        <dbReference type="Proteomes" id="UP000195305"/>
    </source>
</evidence>
<name>A0A1Y4T2A7_9FIRM</name>
<keyword evidence="7" id="KW-0418">Kinase</keyword>
<dbReference type="AlphaFoldDB" id="A0A1Y4T2A7"/>
<dbReference type="GO" id="GO:0016036">
    <property type="term" value="P:cellular response to phosphate starvation"/>
    <property type="evidence" value="ECO:0007669"/>
    <property type="project" value="TreeGrafter"/>
</dbReference>
<evidence type="ECO:0000256" key="9">
    <source>
        <dbReference type="ARBA" id="ARBA00023012"/>
    </source>
</evidence>
<dbReference type="SMART" id="SM00387">
    <property type="entry name" value="HATPase_c"/>
    <property type="match status" value="1"/>
</dbReference>